<evidence type="ECO:0000256" key="1">
    <source>
        <dbReference type="ARBA" id="ARBA00023015"/>
    </source>
</evidence>
<evidence type="ECO:0000259" key="4">
    <source>
        <dbReference type="PROSITE" id="PS50995"/>
    </source>
</evidence>
<keyword evidence="6" id="KW-1185">Reference proteome</keyword>
<dbReference type="EMBL" id="WKKI01000073">
    <property type="protein sequence ID" value="MRX74262.1"/>
    <property type="molecule type" value="Genomic_DNA"/>
</dbReference>
<gene>
    <name evidence="5" type="ORF">GJU40_19270</name>
</gene>
<dbReference type="Gene3D" id="1.10.10.10">
    <property type="entry name" value="Winged helix-like DNA-binding domain superfamily/Winged helix DNA-binding domain"/>
    <property type="match status" value="1"/>
</dbReference>
<dbReference type="SUPFAM" id="SSF46785">
    <property type="entry name" value="Winged helix' DNA-binding domain"/>
    <property type="match status" value="1"/>
</dbReference>
<dbReference type="Proteomes" id="UP000448867">
    <property type="component" value="Unassembled WGS sequence"/>
</dbReference>
<feature type="domain" description="HTH marR-type" evidence="4">
    <location>
        <begin position="3"/>
        <end position="138"/>
    </location>
</feature>
<evidence type="ECO:0000313" key="5">
    <source>
        <dbReference type="EMBL" id="MRX74262.1"/>
    </source>
</evidence>
<dbReference type="InterPro" id="IPR036388">
    <property type="entry name" value="WH-like_DNA-bd_sf"/>
</dbReference>
<keyword evidence="1" id="KW-0805">Transcription regulation</keyword>
<dbReference type="InterPro" id="IPR036390">
    <property type="entry name" value="WH_DNA-bd_sf"/>
</dbReference>
<evidence type="ECO:0000256" key="2">
    <source>
        <dbReference type="ARBA" id="ARBA00023125"/>
    </source>
</evidence>
<comment type="caution">
    <text evidence="5">The sequence shown here is derived from an EMBL/GenBank/DDBJ whole genome shotgun (WGS) entry which is preliminary data.</text>
</comment>
<dbReference type="AlphaFoldDB" id="A0A7X2J323"/>
<organism evidence="5 6">
    <name type="scientific">Metabacillus lacus</name>
    <dbReference type="NCBI Taxonomy" id="1983721"/>
    <lineage>
        <taxon>Bacteria</taxon>
        <taxon>Bacillati</taxon>
        <taxon>Bacillota</taxon>
        <taxon>Bacilli</taxon>
        <taxon>Bacillales</taxon>
        <taxon>Bacillaceae</taxon>
        <taxon>Metabacillus</taxon>
    </lineage>
</organism>
<dbReference type="PROSITE" id="PS50995">
    <property type="entry name" value="HTH_MARR_2"/>
    <property type="match status" value="1"/>
</dbReference>
<protein>
    <submittedName>
        <fullName evidence="5">Winged helix DNA-binding protein</fullName>
    </submittedName>
</protein>
<dbReference type="PANTHER" id="PTHR42756">
    <property type="entry name" value="TRANSCRIPTIONAL REGULATOR, MARR"/>
    <property type="match status" value="1"/>
</dbReference>
<sequence length="146" mass="17147">MDHNKLFKQFVRFTASVHQTSNEITKEIQVENITNTQYKILEFITVNQPVTLTRISDCLNISLPNSSRELKKLIENQLCEKVSDLKDRRIFHIRLTDKGTAIMEEAFQQIQQVFQERMNDLTESELNEVGRAFRTLQEKVFLQTKA</sequence>
<dbReference type="Pfam" id="PF13463">
    <property type="entry name" value="HTH_27"/>
    <property type="match status" value="1"/>
</dbReference>
<dbReference type="InterPro" id="IPR000835">
    <property type="entry name" value="HTH_MarR-typ"/>
</dbReference>
<keyword evidence="3" id="KW-0804">Transcription</keyword>
<dbReference type="GO" id="GO:0003677">
    <property type="term" value="F:DNA binding"/>
    <property type="evidence" value="ECO:0007669"/>
    <property type="project" value="UniProtKB-KW"/>
</dbReference>
<evidence type="ECO:0000256" key="3">
    <source>
        <dbReference type="ARBA" id="ARBA00023163"/>
    </source>
</evidence>
<keyword evidence="2 5" id="KW-0238">DNA-binding</keyword>
<dbReference type="PANTHER" id="PTHR42756:SF1">
    <property type="entry name" value="TRANSCRIPTIONAL REPRESSOR OF EMRAB OPERON"/>
    <property type="match status" value="1"/>
</dbReference>
<reference evidence="5 6" key="1">
    <citation type="submission" date="2019-11" db="EMBL/GenBank/DDBJ databases">
        <title>Bacillus lacus genome.</title>
        <authorList>
            <person name="Allen C.J."/>
            <person name="Newman J.D."/>
        </authorList>
    </citation>
    <scope>NUCLEOTIDE SEQUENCE [LARGE SCALE GENOMIC DNA]</scope>
    <source>
        <strain evidence="5 6">KCTC 33946</strain>
    </source>
</reference>
<dbReference type="SMART" id="SM00347">
    <property type="entry name" value="HTH_MARR"/>
    <property type="match status" value="1"/>
</dbReference>
<proteinExistence type="predicted"/>
<name>A0A7X2J323_9BACI</name>
<accession>A0A7X2J323</accession>
<dbReference type="GO" id="GO:0003700">
    <property type="term" value="F:DNA-binding transcription factor activity"/>
    <property type="evidence" value="ECO:0007669"/>
    <property type="project" value="InterPro"/>
</dbReference>
<evidence type="ECO:0000313" key="6">
    <source>
        <dbReference type="Proteomes" id="UP000448867"/>
    </source>
</evidence>